<comment type="similarity">
    <text evidence="4">Belongs to the flavoredoxin family.</text>
</comment>
<proteinExistence type="inferred from homology"/>
<protein>
    <recommendedName>
        <fullName evidence="5">Flavin reductase like domain-containing protein</fullName>
    </recommendedName>
</protein>
<dbReference type="eggNOG" id="COG1853">
    <property type="taxonomic scope" value="Bacteria"/>
</dbReference>
<comment type="cofactor">
    <cofactor evidence="1">
        <name>FMN</name>
        <dbReference type="ChEBI" id="CHEBI:58210"/>
    </cofactor>
</comment>
<evidence type="ECO:0000313" key="6">
    <source>
        <dbReference type="EMBL" id="BAN49237.1"/>
    </source>
</evidence>
<evidence type="ECO:0000256" key="1">
    <source>
        <dbReference type="ARBA" id="ARBA00001917"/>
    </source>
</evidence>
<evidence type="ECO:0000313" key="7">
    <source>
        <dbReference type="Proteomes" id="UP000015503"/>
    </source>
</evidence>
<dbReference type="Proteomes" id="UP000015503">
    <property type="component" value="Chromosome"/>
</dbReference>
<dbReference type="PANTHER" id="PTHR33798:SF5">
    <property type="entry name" value="FLAVIN REDUCTASE LIKE DOMAIN-CONTAINING PROTEIN"/>
    <property type="match status" value="1"/>
</dbReference>
<dbReference type="HOGENOM" id="CLU_059021_3_1_6"/>
<accession>S6AG84</accession>
<feature type="domain" description="Flavin reductase like" evidence="5">
    <location>
        <begin position="19"/>
        <end position="176"/>
    </location>
</feature>
<keyword evidence="7" id="KW-1185">Reference proteome</keyword>
<dbReference type="SMART" id="SM00903">
    <property type="entry name" value="Flavin_Reduct"/>
    <property type="match status" value="1"/>
</dbReference>
<dbReference type="AlphaFoldDB" id="S6AG84"/>
<evidence type="ECO:0000259" key="5">
    <source>
        <dbReference type="SMART" id="SM00903"/>
    </source>
</evidence>
<dbReference type="PATRIC" id="fig|1245471.3.peg.3546"/>
<dbReference type="KEGG" id="pre:PCA10_35050"/>
<dbReference type="InterPro" id="IPR012349">
    <property type="entry name" value="Split_barrel_FMN-bd"/>
</dbReference>
<dbReference type="RefSeq" id="WP_016493381.1">
    <property type="nucleotide sequence ID" value="NC_021499.1"/>
</dbReference>
<dbReference type="OrthoDB" id="9794638at2"/>
<keyword evidence="3" id="KW-0288">FMN</keyword>
<gene>
    <name evidence="6" type="ORF">PCA10_35050</name>
</gene>
<evidence type="ECO:0000256" key="4">
    <source>
        <dbReference type="ARBA" id="ARBA00038054"/>
    </source>
</evidence>
<dbReference type="GO" id="GO:0016646">
    <property type="term" value="F:oxidoreductase activity, acting on the CH-NH group of donors, NAD or NADP as acceptor"/>
    <property type="evidence" value="ECO:0007669"/>
    <property type="project" value="UniProtKB-ARBA"/>
</dbReference>
<dbReference type="EMBL" id="AP013068">
    <property type="protein sequence ID" value="BAN49237.1"/>
    <property type="molecule type" value="Genomic_DNA"/>
</dbReference>
<dbReference type="GO" id="GO:0010181">
    <property type="term" value="F:FMN binding"/>
    <property type="evidence" value="ECO:0007669"/>
    <property type="project" value="InterPro"/>
</dbReference>
<dbReference type="Gene3D" id="2.30.110.10">
    <property type="entry name" value="Electron Transport, Fmn-binding Protein, Chain A"/>
    <property type="match status" value="1"/>
</dbReference>
<dbReference type="InterPro" id="IPR002563">
    <property type="entry name" value="Flavin_Rdtase-like_dom"/>
</dbReference>
<organism evidence="6 7">
    <name type="scientific">Metapseudomonas resinovorans NBRC 106553</name>
    <dbReference type="NCBI Taxonomy" id="1245471"/>
    <lineage>
        <taxon>Bacteria</taxon>
        <taxon>Pseudomonadati</taxon>
        <taxon>Pseudomonadota</taxon>
        <taxon>Gammaproteobacteria</taxon>
        <taxon>Pseudomonadales</taxon>
        <taxon>Pseudomonadaceae</taxon>
        <taxon>Metapseudomonas</taxon>
    </lineage>
</organism>
<keyword evidence="2" id="KW-0285">Flavoprotein</keyword>
<dbReference type="SUPFAM" id="SSF50475">
    <property type="entry name" value="FMN-binding split barrel"/>
    <property type="match status" value="1"/>
</dbReference>
<evidence type="ECO:0000256" key="2">
    <source>
        <dbReference type="ARBA" id="ARBA00022630"/>
    </source>
</evidence>
<evidence type="ECO:0000256" key="3">
    <source>
        <dbReference type="ARBA" id="ARBA00022643"/>
    </source>
</evidence>
<dbReference type="Pfam" id="PF01613">
    <property type="entry name" value="Flavin_Reduct"/>
    <property type="match status" value="1"/>
</dbReference>
<dbReference type="PANTHER" id="PTHR33798">
    <property type="entry name" value="FLAVOPROTEIN OXYGENASE"/>
    <property type="match status" value="1"/>
</dbReference>
<reference evidence="6 7" key="1">
    <citation type="journal article" date="2013" name="Genome Announc.">
        <title>Complete Genome Sequence of the Carbazole Degrader Pseudomonas resinovorans Strain CA10 (NBRC 106553).</title>
        <authorList>
            <person name="Shintani M."/>
            <person name="Hosoyama A."/>
            <person name="Ohji S."/>
            <person name="Tsuchikane K."/>
            <person name="Takarada H."/>
            <person name="Yamazoe A."/>
            <person name="Fujita N."/>
            <person name="Nojiri H."/>
        </authorList>
    </citation>
    <scope>NUCLEOTIDE SEQUENCE [LARGE SCALE GENOMIC DNA]</scope>
    <source>
        <strain evidence="6 7">NBRC 106553</strain>
    </source>
</reference>
<name>S6AG84_METRE</name>
<sequence>MQLDFTQMAPLDAYRWLASTVTPRPIAWVSTLSRDGVSNLAPFSFFQVISDDPATLMVNISTRDDGQLKDTLRNVQDTGELVIQLVSFEQAESMNASAAWLPHGVSEFEQCGIAIEPSQRVRAPRVQGAPVAFECRLAEVQPYPRAKPTCHLVFAEVLLAHVDERVLTEAGRIDPQRLDLVGRLGGSAYTRTRDTFTMVRPS</sequence>
<dbReference type="STRING" id="1245471.PCA10_35050"/>